<feature type="region of interest" description="Disordered" evidence="1">
    <location>
        <begin position="1"/>
        <end position="26"/>
    </location>
</feature>
<reference evidence="2" key="1">
    <citation type="submission" date="2020-11" db="EMBL/GenBank/DDBJ databases">
        <authorList>
            <person name="Tran Van P."/>
        </authorList>
    </citation>
    <scope>NUCLEOTIDE SEQUENCE</scope>
</reference>
<proteinExistence type="predicted"/>
<gene>
    <name evidence="2" type="ORF">TPSB3V08_LOCUS15472</name>
</gene>
<evidence type="ECO:0000313" key="2">
    <source>
        <dbReference type="EMBL" id="CAD7422057.1"/>
    </source>
</evidence>
<protein>
    <submittedName>
        <fullName evidence="2">Uncharacterized protein</fullName>
    </submittedName>
</protein>
<sequence>MADRDERSTEDKRMDGSKTSPGPRIEDYLEQSGIDYEEATKAAINIQVRYRLRP</sequence>
<dbReference type="EMBL" id="OD077942">
    <property type="protein sequence ID" value="CAD7422057.1"/>
    <property type="molecule type" value="Genomic_DNA"/>
</dbReference>
<evidence type="ECO:0000256" key="1">
    <source>
        <dbReference type="SAM" id="MobiDB-lite"/>
    </source>
</evidence>
<feature type="compositionally biased region" description="Basic and acidic residues" evidence="1">
    <location>
        <begin position="1"/>
        <end position="16"/>
    </location>
</feature>
<name>A0A7R9HHW1_TIMPO</name>
<organism evidence="2">
    <name type="scientific">Timema poppense</name>
    <name type="common">Walking stick</name>
    <dbReference type="NCBI Taxonomy" id="170557"/>
    <lineage>
        <taxon>Eukaryota</taxon>
        <taxon>Metazoa</taxon>
        <taxon>Ecdysozoa</taxon>
        <taxon>Arthropoda</taxon>
        <taxon>Hexapoda</taxon>
        <taxon>Insecta</taxon>
        <taxon>Pterygota</taxon>
        <taxon>Neoptera</taxon>
        <taxon>Polyneoptera</taxon>
        <taxon>Phasmatodea</taxon>
        <taxon>Timematodea</taxon>
        <taxon>Timematoidea</taxon>
        <taxon>Timematidae</taxon>
        <taxon>Timema</taxon>
    </lineage>
</organism>
<accession>A0A7R9HHW1</accession>
<dbReference type="AlphaFoldDB" id="A0A7R9HHW1"/>